<dbReference type="SUPFAM" id="SSF52047">
    <property type="entry name" value="RNI-like"/>
    <property type="match status" value="1"/>
</dbReference>
<proteinExistence type="predicted"/>
<dbReference type="Proteomes" id="UP000494165">
    <property type="component" value="Unassembled WGS sequence"/>
</dbReference>
<evidence type="ECO:0000313" key="1">
    <source>
        <dbReference type="EMBL" id="CAB3376253.1"/>
    </source>
</evidence>
<name>A0A8S1DEK1_9INSE</name>
<protein>
    <recommendedName>
        <fullName evidence="3">F-box domain-containing protein</fullName>
    </recommendedName>
</protein>
<evidence type="ECO:0008006" key="3">
    <source>
        <dbReference type="Google" id="ProtNLM"/>
    </source>
</evidence>
<dbReference type="EMBL" id="CADEPI010000126">
    <property type="protein sequence ID" value="CAB3376253.1"/>
    <property type="molecule type" value="Genomic_DNA"/>
</dbReference>
<sequence length="469" mass="54080">MDFRLQFDDYSREIHNLTLEQQRRASLESLYLNSIVEGFRPSSGNRTIDLTPLRRLSSISSREALLRKLAFANTYEPIERQIPTPWLFEILLDLLDEPILNLDFSCVGATNVVLSVCFEDMFNEAIDKLVRSSTSCIKTLKINAIQRGVLFSPETGNLRKIIGLKNLQELRLPSYIFQAREFEDVTNNLLNLSLLECNLHVSIQPEAGCEPTLTPQPERVNCLRHETRICHVLDEEDTFSLTGASKLQHLFVQRHMQPRQVQWHSKHARSLCVLNLKRDADWEPLLQLARIESLFLFGCTPSREMMVRMLERFGLSLNLFSCDSEESPPVHDILVLCPRLTSLKTMSCLPIILERLTELHFLDTIENRDRFIEVLTAPNLQRLEISFESLHERSLAGATIALRSRGDVAPKLKSLRIRSRLTTVTLKEIMVNFVRVICTKAPYLMEVKMPLPELEQIFNFINARIYFNS</sequence>
<reference evidence="1 2" key="1">
    <citation type="submission" date="2020-04" db="EMBL/GenBank/DDBJ databases">
        <authorList>
            <person name="Alioto T."/>
            <person name="Alioto T."/>
            <person name="Gomez Garrido J."/>
        </authorList>
    </citation>
    <scope>NUCLEOTIDE SEQUENCE [LARGE SCALE GENOMIC DNA]</scope>
</reference>
<evidence type="ECO:0000313" key="2">
    <source>
        <dbReference type="Proteomes" id="UP000494165"/>
    </source>
</evidence>
<accession>A0A8S1DEK1</accession>
<gene>
    <name evidence="1" type="ORF">CLODIP_2_CD04886</name>
</gene>
<keyword evidence="2" id="KW-1185">Reference proteome</keyword>
<organism evidence="1 2">
    <name type="scientific">Cloeon dipterum</name>
    <dbReference type="NCBI Taxonomy" id="197152"/>
    <lineage>
        <taxon>Eukaryota</taxon>
        <taxon>Metazoa</taxon>
        <taxon>Ecdysozoa</taxon>
        <taxon>Arthropoda</taxon>
        <taxon>Hexapoda</taxon>
        <taxon>Insecta</taxon>
        <taxon>Pterygota</taxon>
        <taxon>Palaeoptera</taxon>
        <taxon>Ephemeroptera</taxon>
        <taxon>Pisciforma</taxon>
        <taxon>Baetidae</taxon>
        <taxon>Cloeon</taxon>
    </lineage>
</organism>
<comment type="caution">
    <text evidence="1">The sequence shown here is derived from an EMBL/GenBank/DDBJ whole genome shotgun (WGS) entry which is preliminary data.</text>
</comment>
<dbReference type="AlphaFoldDB" id="A0A8S1DEK1"/>